<accession>A0ABP5N1A2</accession>
<proteinExistence type="predicted"/>
<evidence type="ECO:0008006" key="4">
    <source>
        <dbReference type="Google" id="ProtNLM"/>
    </source>
</evidence>
<sequence>MQRPPRAAASAAATVLLPAPETPITTSTRPASCEPAAMSAEVRSVRFSVPRDVLHLCAGFRNGTDLGFGEQRGFGEADTADPVSRSLNPSP</sequence>
<keyword evidence="3" id="KW-1185">Reference proteome</keyword>
<protein>
    <recommendedName>
        <fullName evidence="4">Secreted protein</fullName>
    </recommendedName>
</protein>
<evidence type="ECO:0000256" key="1">
    <source>
        <dbReference type="SAM" id="MobiDB-lite"/>
    </source>
</evidence>
<feature type="region of interest" description="Disordered" evidence="1">
    <location>
        <begin position="67"/>
        <end position="91"/>
    </location>
</feature>
<feature type="region of interest" description="Disordered" evidence="1">
    <location>
        <begin position="1"/>
        <end position="32"/>
    </location>
</feature>
<reference evidence="3" key="1">
    <citation type="journal article" date="2019" name="Int. J. Syst. Evol. Microbiol.">
        <title>The Global Catalogue of Microorganisms (GCM) 10K type strain sequencing project: providing services to taxonomists for standard genome sequencing and annotation.</title>
        <authorList>
            <consortium name="The Broad Institute Genomics Platform"/>
            <consortium name="The Broad Institute Genome Sequencing Center for Infectious Disease"/>
            <person name="Wu L."/>
            <person name="Ma J."/>
        </authorList>
    </citation>
    <scope>NUCLEOTIDE SEQUENCE [LARGE SCALE GENOMIC DNA]</scope>
    <source>
        <strain evidence="3">JCM 14919</strain>
    </source>
</reference>
<organism evidence="2 3">
    <name type="scientific">Leucobacter alluvii</name>
    <dbReference type="NCBI Taxonomy" id="340321"/>
    <lineage>
        <taxon>Bacteria</taxon>
        <taxon>Bacillati</taxon>
        <taxon>Actinomycetota</taxon>
        <taxon>Actinomycetes</taxon>
        <taxon>Micrococcales</taxon>
        <taxon>Microbacteriaceae</taxon>
        <taxon>Leucobacter</taxon>
    </lineage>
</organism>
<evidence type="ECO:0000313" key="3">
    <source>
        <dbReference type="Proteomes" id="UP001501084"/>
    </source>
</evidence>
<gene>
    <name evidence="2" type="ORF">GCM10009786_18440</name>
</gene>
<comment type="caution">
    <text evidence="2">The sequence shown here is derived from an EMBL/GenBank/DDBJ whole genome shotgun (WGS) entry which is preliminary data.</text>
</comment>
<evidence type="ECO:0000313" key="2">
    <source>
        <dbReference type="EMBL" id="GAA2188624.1"/>
    </source>
</evidence>
<feature type="compositionally biased region" description="Low complexity" evidence="1">
    <location>
        <begin position="1"/>
        <end position="19"/>
    </location>
</feature>
<dbReference type="EMBL" id="BAAAOP010000006">
    <property type="protein sequence ID" value="GAA2188624.1"/>
    <property type="molecule type" value="Genomic_DNA"/>
</dbReference>
<name>A0ABP5N1A2_9MICO</name>
<dbReference type="Proteomes" id="UP001501084">
    <property type="component" value="Unassembled WGS sequence"/>
</dbReference>